<evidence type="ECO:0000313" key="2">
    <source>
        <dbReference type="Proteomes" id="UP001382904"/>
    </source>
</evidence>
<accession>A0ABU8UE81</accession>
<sequence length="55" mass="5720">MLELVALLALVAGATLVYILTGPTGFSAIIGAGGGLFATWRAQRGQDLGRECRKD</sequence>
<evidence type="ECO:0000313" key="1">
    <source>
        <dbReference type="EMBL" id="MEJ8646165.1"/>
    </source>
</evidence>
<name>A0ABU8UE81_9ACTN</name>
<organism evidence="1 2">
    <name type="scientific">Streptomyces caledonius</name>
    <dbReference type="NCBI Taxonomy" id="3134107"/>
    <lineage>
        <taxon>Bacteria</taxon>
        <taxon>Bacillati</taxon>
        <taxon>Actinomycetota</taxon>
        <taxon>Actinomycetes</taxon>
        <taxon>Kitasatosporales</taxon>
        <taxon>Streptomycetaceae</taxon>
        <taxon>Streptomyces</taxon>
    </lineage>
</organism>
<evidence type="ECO:0008006" key="3">
    <source>
        <dbReference type="Google" id="ProtNLM"/>
    </source>
</evidence>
<dbReference type="EMBL" id="JBBKAM010000004">
    <property type="protein sequence ID" value="MEJ8646165.1"/>
    <property type="molecule type" value="Genomic_DNA"/>
</dbReference>
<gene>
    <name evidence="1" type="ORF">WKI68_42900</name>
</gene>
<dbReference type="Proteomes" id="UP001382904">
    <property type="component" value="Unassembled WGS sequence"/>
</dbReference>
<keyword evidence="2" id="KW-1185">Reference proteome</keyword>
<reference evidence="1 2" key="1">
    <citation type="submission" date="2024-03" db="EMBL/GenBank/DDBJ databases">
        <title>Novel Streptomyces species of biotechnological and ecological value are a feature of Machair soil.</title>
        <authorList>
            <person name="Prole J.R."/>
            <person name="Goodfellow M."/>
            <person name="Allenby N."/>
            <person name="Ward A.C."/>
        </authorList>
    </citation>
    <scope>NUCLEOTIDE SEQUENCE [LARGE SCALE GENOMIC DNA]</scope>
    <source>
        <strain evidence="1 2">MS1.HAVA.3</strain>
    </source>
</reference>
<comment type="caution">
    <text evidence="1">The sequence shown here is derived from an EMBL/GenBank/DDBJ whole genome shotgun (WGS) entry which is preliminary data.</text>
</comment>
<protein>
    <recommendedName>
        <fullName evidence="3">Secreted protein</fullName>
    </recommendedName>
</protein>
<proteinExistence type="predicted"/>